<feature type="transmembrane region" description="Helical" evidence="6">
    <location>
        <begin position="163"/>
        <end position="186"/>
    </location>
</feature>
<evidence type="ECO:0000313" key="8">
    <source>
        <dbReference type="EMBL" id="GLQ89714.1"/>
    </source>
</evidence>
<feature type="transmembrane region" description="Helical" evidence="6">
    <location>
        <begin position="46"/>
        <end position="65"/>
    </location>
</feature>
<evidence type="ECO:0000256" key="5">
    <source>
        <dbReference type="ARBA" id="ARBA00023136"/>
    </source>
</evidence>
<evidence type="ECO:0000256" key="1">
    <source>
        <dbReference type="ARBA" id="ARBA00004141"/>
    </source>
</evidence>
<feature type="transmembrane region" description="Helical" evidence="6">
    <location>
        <begin position="206"/>
        <end position="225"/>
    </location>
</feature>
<feature type="transmembrane region" description="Helical" evidence="6">
    <location>
        <begin position="109"/>
        <end position="128"/>
    </location>
</feature>
<protein>
    <submittedName>
        <fullName evidence="8">Membrane protein</fullName>
    </submittedName>
</protein>
<dbReference type="Pfam" id="PF03600">
    <property type="entry name" value="CitMHS"/>
    <property type="match status" value="1"/>
</dbReference>
<feature type="transmembrane region" description="Helical" evidence="6">
    <location>
        <begin position="85"/>
        <end position="103"/>
    </location>
</feature>
<sequence>MIAIQTSATQTWCDRLKHEFLLLLFTALTVVLACIDPQPWSRHQVWLQLPTLCGLLGLMISIQGIRDSGLVQRVAGLLVARMHSLRGVGLLLVSMTAVLSMVLTNDVSLFLMVPLTLAIGGMSNLPILRMAVLEALAVNAGSTLSPIGNPQNLLIWQHAAMPFFRFVAGLFPTAAVMFVLVATLTWCWMPKERVELQAEKFDGHRISAPMAMFSVLALALMVAMMESGHAPLGALLLVIPFALWSWPTLKHVDWLLMATFAAIFLGLGHFAALPVVDHVLGKIDFKQPLTLYLGGIVSSQLISNVPATVLLLDRAPDAIALAIAVNVGGFGVAIGSLANLIALRLAKQPHGMRLFHQVSLPFLLLCAMLVYGLTRLLA</sequence>
<comment type="caution">
    <text evidence="8">The sequence shown here is derived from an EMBL/GenBank/DDBJ whole genome shotgun (WGS) entry which is preliminary data.</text>
</comment>
<dbReference type="InterPro" id="IPR004680">
    <property type="entry name" value="Cit_transptr-like_dom"/>
</dbReference>
<feature type="transmembrane region" description="Helical" evidence="6">
    <location>
        <begin position="354"/>
        <end position="373"/>
    </location>
</feature>
<evidence type="ECO:0000256" key="3">
    <source>
        <dbReference type="ARBA" id="ARBA00022692"/>
    </source>
</evidence>
<comment type="subcellular location">
    <subcellularLocation>
        <location evidence="1">Membrane</location>
        <topology evidence="1">Multi-pass membrane protein</topology>
    </subcellularLocation>
</comment>
<reference evidence="9" key="1">
    <citation type="journal article" date="2019" name="Int. J. Syst. Evol. Microbiol.">
        <title>The Global Catalogue of Microorganisms (GCM) 10K type strain sequencing project: providing services to taxonomists for standard genome sequencing and annotation.</title>
        <authorList>
            <consortium name="The Broad Institute Genomics Platform"/>
            <consortium name="The Broad Institute Genome Sequencing Center for Infectious Disease"/>
            <person name="Wu L."/>
            <person name="Ma J."/>
        </authorList>
    </citation>
    <scope>NUCLEOTIDE SEQUENCE [LARGE SCALE GENOMIC DNA]</scope>
    <source>
        <strain evidence="9">NBRC 111981</strain>
    </source>
</reference>
<evidence type="ECO:0000256" key="2">
    <source>
        <dbReference type="ARBA" id="ARBA00022448"/>
    </source>
</evidence>
<dbReference type="PANTHER" id="PTHR43568:SF1">
    <property type="entry name" value="P PROTEIN"/>
    <property type="match status" value="1"/>
</dbReference>
<feature type="domain" description="Citrate transporter-like" evidence="7">
    <location>
        <begin position="24"/>
        <end position="313"/>
    </location>
</feature>
<dbReference type="PANTHER" id="PTHR43568">
    <property type="entry name" value="P PROTEIN"/>
    <property type="match status" value="1"/>
</dbReference>
<evidence type="ECO:0000259" key="7">
    <source>
        <dbReference type="Pfam" id="PF03600"/>
    </source>
</evidence>
<keyword evidence="3 6" id="KW-0812">Transmembrane</keyword>
<dbReference type="EMBL" id="BSOA01000040">
    <property type="protein sequence ID" value="GLQ89714.1"/>
    <property type="molecule type" value="Genomic_DNA"/>
</dbReference>
<keyword evidence="2" id="KW-0813">Transport</keyword>
<feature type="transmembrane region" description="Helical" evidence="6">
    <location>
        <begin position="232"/>
        <end position="249"/>
    </location>
</feature>
<dbReference type="Proteomes" id="UP001156627">
    <property type="component" value="Unassembled WGS sequence"/>
</dbReference>
<keyword evidence="4 6" id="KW-1133">Transmembrane helix</keyword>
<feature type="transmembrane region" description="Helical" evidence="6">
    <location>
        <begin position="20"/>
        <end position="40"/>
    </location>
</feature>
<keyword evidence="9" id="KW-1185">Reference proteome</keyword>
<evidence type="ECO:0000256" key="4">
    <source>
        <dbReference type="ARBA" id="ARBA00022989"/>
    </source>
</evidence>
<evidence type="ECO:0000313" key="9">
    <source>
        <dbReference type="Proteomes" id="UP001156627"/>
    </source>
</evidence>
<name>A0ABQ5XDH4_9GAMM</name>
<dbReference type="RefSeq" id="WP_284333148.1">
    <property type="nucleotide sequence ID" value="NZ_BSOA01000040.1"/>
</dbReference>
<keyword evidence="5 6" id="KW-0472">Membrane</keyword>
<proteinExistence type="predicted"/>
<gene>
    <name evidence="8" type="ORF">GCM10007898_32890</name>
</gene>
<feature type="transmembrane region" description="Helical" evidence="6">
    <location>
        <begin position="255"/>
        <end position="277"/>
    </location>
</feature>
<organism evidence="8 9">
    <name type="scientific">Dyella flagellata</name>
    <dbReference type="NCBI Taxonomy" id="1867833"/>
    <lineage>
        <taxon>Bacteria</taxon>
        <taxon>Pseudomonadati</taxon>
        <taxon>Pseudomonadota</taxon>
        <taxon>Gammaproteobacteria</taxon>
        <taxon>Lysobacterales</taxon>
        <taxon>Rhodanobacteraceae</taxon>
        <taxon>Dyella</taxon>
    </lineage>
</organism>
<accession>A0ABQ5XDH4</accession>
<feature type="transmembrane region" description="Helical" evidence="6">
    <location>
        <begin position="318"/>
        <end position="342"/>
    </location>
</feature>
<dbReference type="InterPro" id="IPR051475">
    <property type="entry name" value="Diverse_Ion_Transporter"/>
</dbReference>
<feature type="transmembrane region" description="Helical" evidence="6">
    <location>
        <begin position="289"/>
        <end position="312"/>
    </location>
</feature>
<evidence type="ECO:0000256" key="6">
    <source>
        <dbReference type="SAM" id="Phobius"/>
    </source>
</evidence>